<organism evidence="2 3">
    <name type="scientific">Brachionus calyciflorus</name>
    <dbReference type="NCBI Taxonomy" id="104777"/>
    <lineage>
        <taxon>Eukaryota</taxon>
        <taxon>Metazoa</taxon>
        <taxon>Spiralia</taxon>
        <taxon>Gnathifera</taxon>
        <taxon>Rotifera</taxon>
        <taxon>Eurotatoria</taxon>
        <taxon>Monogononta</taxon>
        <taxon>Pseudotrocha</taxon>
        <taxon>Ploima</taxon>
        <taxon>Brachionidae</taxon>
        <taxon>Brachionus</taxon>
    </lineage>
</organism>
<evidence type="ECO:0000313" key="2">
    <source>
        <dbReference type="EMBL" id="CAF0948349.1"/>
    </source>
</evidence>
<dbReference type="OrthoDB" id="10046327at2759"/>
<dbReference type="Pfam" id="PF02338">
    <property type="entry name" value="OTU"/>
    <property type="match status" value="1"/>
</dbReference>
<dbReference type="SUPFAM" id="SSF54001">
    <property type="entry name" value="Cysteine proteinases"/>
    <property type="match status" value="1"/>
</dbReference>
<dbReference type="EMBL" id="CAJNOC010002724">
    <property type="protein sequence ID" value="CAF0948349.1"/>
    <property type="molecule type" value="Genomic_DNA"/>
</dbReference>
<dbReference type="InterPro" id="IPR027417">
    <property type="entry name" value="P-loop_NTPase"/>
</dbReference>
<dbReference type="CDD" id="cd18809">
    <property type="entry name" value="SF1_C_RecD"/>
    <property type="match status" value="1"/>
</dbReference>
<dbReference type="PANTHER" id="PTHR47642:SF6">
    <property type="entry name" value="ATP-DEPENDENT DNA HELICASE"/>
    <property type="match status" value="1"/>
</dbReference>
<dbReference type="Proteomes" id="UP000663879">
    <property type="component" value="Unassembled WGS sequence"/>
</dbReference>
<dbReference type="SUPFAM" id="SSF52540">
    <property type="entry name" value="P-loop containing nucleoside triphosphate hydrolases"/>
    <property type="match status" value="1"/>
</dbReference>
<dbReference type="PANTHER" id="PTHR47642">
    <property type="entry name" value="ATP-DEPENDENT DNA HELICASE"/>
    <property type="match status" value="1"/>
</dbReference>
<proteinExistence type="predicted"/>
<sequence length="557" mass="64489">MMNDLMLERINEILTNVTSVNSKKFGGKLDDDDVNFIKKRVCGEGHPISDECTKLTDSVSLCSLHVLRKQVILETNNKRKREDDPVIIKSVDTDLAGYLLSDYEKNKIDKVQGSLERQLELFPDSPIMLSKNVDIQDGIVNGLTGKYKDSSEKVLVMKLDNGKYIPIPKMRQNIKFNSSGLIYYRIQFPLVDATAQTIHKSQGATLKRCHVSIDNNIFSVGQTYVALSRVRNSQDLHLARFIKDSIKVDHNIVELIDYIKLKKPMKGFKTRNMCPNLPKNHSTSVHENLIKKDQTSLNSQKLIYFENDKINLPGLMEYLQSNHDLRIKNFNLDAIETNLNRNFRNIEQFLFTNKYAIDKSVQSKLHQKFLKESTPVKTPGDGNCLYHMVSLCLFGDKIFSDLLRFIAFFFLIKNKDYYKRIIRSTVIQGRSNHSNLNNEELIEHNFRKLLFDARKNGTWCNEYHLSALSSALNFKIDIYYQMKDLNEAISEEQFYSKFNQNPLSVCHCIKYIPLNEGEKENFICGFYNNQIGNYHYTAILPNSVNVLEYIPRNNFFS</sequence>
<accession>A0A814CUW6</accession>
<evidence type="ECO:0000313" key="3">
    <source>
        <dbReference type="Proteomes" id="UP000663879"/>
    </source>
</evidence>
<evidence type="ECO:0000259" key="1">
    <source>
        <dbReference type="PROSITE" id="PS50802"/>
    </source>
</evidence>
<dbReference type="AlphaFoldDB" id="A0A814CUW6"/>
<dbReference type="Gene3D" id="3.90.70.80">
    <property type="match status" value="1"/>
</dbReference>
<comment type="caution">
    <text evidence="2">The sequence shown here is derived from an EMBL/GenBank/DDBJ whole genome shotgun (WGS) entry which is preliminary data.</text>
</comment>
<dbReference type="InterPro" id="IPR051055">
    <property type="entry name" value="PIF1_helicase"/>
</dbReference>
<dbReference type="InterPro" id="IPR038765">
    <property type="entry name" value="Papain-like_cys_pep_sf"/>
</dbReference>
<protein>
    <recommendedName>
        <fullName evidence="1">OTU domain-containing protein</fullName>
    </recommendedName>
</protein>
<reference evidence="2" key="1">
    <citation type="submission" date="2021-02" db="EMBL/GenBank/DDBJ databases">
        <authorList>
            <person name="Nowell W R."/>
        </authorList>
    </citation>
    <scope>NUCLEOTIDE SEQUENCE</scope>
    <source>
        <strain evidence="2">Ploen Becks lab</strain>
    </source>
</reference>
<dbReference type="PROSITE" id="PS50802">
    <property type="entry name" value="OTU"/>
    <property type="match status" value="1"/>
</dbReference>
<dbReference type="InterPro" id="IPR003323">
    <property type="entry name" value="OTU_dom"/>
</dbReference>
<name>A0A814CUW6_9BILA</name>
<feature type="domain" description="OTU" evidence="1">
    <location>
        <begin position="373"/>
        <end position="542"/>
    </location>
</feature>
<gene>
    <name evidence="2" type="ORF">OXX778_LOCUS13812</name>
</gene>
<keyword evidence="3" id="KW-1185">Reference proteome</keyword>